<evidence type="ECO:0000313" key="3">
    <source>
        <dbReference type="Proteomes" id="UP001304895"/>
    </source>
</evidence>
<keyword evidence="1" id="KW-0812">Transmembrane</keyword>
<organism evidence="2 3">
    <name type="scientific">Trichocladium antarcticum</name>
    <dbReference type="NCBI Taxonomy" id="1450529"/>
    <lineage>
        <taxon>Eukaryota</taxon>
        <taxon>Fungi</taxon>
        <taxon>Dikarya</taxon>
        <taxon>Ascomycota</taxon>
        <taxon>Pezizomycotina</taxon>
        <taxon>Sordariomycetes</taxon>
        <taxon>Sordariomycetidae</taxon>
        <taxon>Sordariales</taxon>
        <taxon>Chaetomiaceae</taxon>
        <taxon>Trichocladium</taxon>
    </lineage>
</organism>
<keyword evidence="1" id="KW-1133">Transmembrane helix</keyword>
<gene>
    <name evidence="2" type="ORF">BT67DRAFT_220364</name>
</gene>
<accession>A0AAN6UF31</accession>
<reference evidence="2" key="1">
    <citation type="journal article" date="2023" name="Mol. Phylogenet. Evol.">
        <title>Genome-scale phylogeny and comparative genomics of the fungal order Sordariales.</title>
        <authorList>
            <person name="Hensen N."/>
            <person name="Bonometti L."/>
            <person name="Westerberg I."/>
            <person name="Brannstrom I.O."/>
            <person name="Guillou S."/>
            <person name="Cros-Aarteil S."/>
            <person name="Calhoun S."/>
            <person name="Haridas S."/>
            <person name="Kuo A."/>
            <person name="Mondo S."/>
            <person name="Pangilinan J."/>
            <person name="Riley R."/>
            <person name="LaButti K."/>
            <person name="Andreopoulos B."/>
            <person name="Lipzen A."/>
            <person name="Chen C."/>
            <person name="Yan M."/>
            <person name="Daum C."/>
            <person name="Ng V."/>
            <person name="Clum A."/>
            <person name="Steindorff A."/>
            <person name="Ohm R.A."/>
            <person name="Martin F."/>
            <person name="Silar P."/>
            <person name="Natvig D.O."/>
            <person name="Lalanne C."/>
            <person name="Gautier V."/>
            <person name="Ament-Velasquez S.L."/>
            <person name="Kruys A."/>
            <person name="Hutchinson M.I."/>
            <person name="Powell A.J."/>
            <person name="Barry K."/>
            <person name="Miller A.N."/>
            <person name="Grigoriev I.V."/>
            <person name="Debuchy R."/>
            <person name="Gladieux P."/>
            <person name="Hiltunen Thoren M."/>
            <person name="Johannesson H."/>
        </authorList>
    </citation>
    <scope>NUCLEOTIDE SEQUENCE</scope>
    <source>
        <strain evidence="2">CBS 123565</strain>
    </source>
</reference>
<keyword evidence="1" id="KW-0472">Membrane</keyword>
<dbReference type="EMBL" id="MU853436">
    <property type="protein sequence ID" value="KAK4130456.1"/>
    <property type="molecule type" value="Genomic_DNA"/>
</dbReference>
<proteinExistence type="predicted"/>
<evidence type="ECO:0000313" key="2">
    <source>
        <dbReference type="EMBL" id="KAK4130456.1"/>
    </source>
</evidence>
<dbReference type="AlphaFoldDB" id="A0AAN6UF31"/>
<dbReference type="Proteomes" id="UP001304895">
    <property type="component" value="Unassembled WGS sequence"/>
</dbReference>
<feature type="transmembrane region" description="Helical" evidence="1">
    <location>
        <begin position="6"/>
        <end position="26"/>
    </location>
</feature>
<protein>
    <submittedName>
        <fullName evidence="2">Uncharacterized protein</fullName>
    </submittedName>
</protein>
<sequence>MANPAGAAVGLSFCLAVVSLTVWWWWQWGSWQILQGAGRLCDGQDLLDFVNMDPRQIYPHTSSPISWVNSFEM</sequence>
<reference evidence="2" key="2">
    <citation type="submission" date="2023-05" db="EMBL/GenBank/DDBJ databases">
        <authorList>
            <consortium name="Lawrence Berkeley National Laboratory"/>
            <person name="Steindorff A."/>
            <person name="Hensen N."/>
            <person name="Bonometti L."/>
            <person name="Westerberg I."/>
            <person name="Brannstrom I.O."/>
            <person name="Guillou S."/>
            <person name="Cros-Aarteil S."/>
            <person name="Calhoun S."/>
            <person name="Haridas S."/>
            <person name="Kuo A."/>
            <person name="Mondo S."/>
            <person name="Pangilinan J."/>
            <person name="Riley R."/>
            <person name="Labutti K."/>
            <person name="Andreopoulos B."/>
            <person name="Lipzen A."/>
            <person name="Chen C."/>
            <person name="Yanf M."/>
            <person name="Daum C."/>
            <person name="Ng V."/>
            <person name="Clum A."/>
            <person name="Ohm R."/>
            <person name="Martin F."/>
            <person name="Silar P."/>
            <person name="Natvig D."/>
            <person name="Lalanne C."/>
            <person name="Gautier V."/>
            <person name="Ament-Velasquez S.L."/>
            <person name="Kruys A."/>
            <person name="Hutchinson M.I."/>
            <person name="Powell A.J."/>
            <person name="Barry K."/>
            <person name="Miller A.N."/>
            <person name="Grigoriev I.V."/>
            <person name="Debuchy R."/>
            <person name="Gladieux P."/>
            <person name="Thoren M.H."/>
            <person name="Johannesson H."/>
        </authorList>
    </citation>
    <scope>NUCLEOTIDE SEQUENCE</scope>
    <source>
        <strain evidence="2">CBS 123565</strain>
    </source>
</reference>
<name>A0AAN6UF31_9PEZI</name>
<comment type="caution">
    <text evidence="2">The sequence shown here is derived from an EMBL/GenBank/DDBJ whole genome shotgun (WGS) entry which is preliminary data.</text>
</comment>
<evidence type="ECO:0000256" key="1">
    <source>
        <dbReference type="SAM" id="Phobius"/>
    </source>
</evidence>
<keyword evidence="3" id="KW-1185">Reference proteome</keyword>